<evidence type="ECO:0000313" key="3">
    <source>
        <dbReference type="Proteomes" id="UP000324832"/>
    </source>
</evidence>
<dbReference type="SUPFAM" id="SSF54695">
    <property type="entry name" value="POZ domain"/>
    <property type="match status" value="1"/>
</dbReference>
<dbReference type="InterPro" id="IPR000210">
    <property type="entry name" value="BTB/POZ_dom"/>
</dbReference>
<gene>
    <name evidence="2" type="ORF">LSINAPIS_LOCUS4877</name>
</gene>
<dbReference type="EMBL" id="FZQP02001315">
    <property type="protein sequence ID" value="VVC92421.1"/>
    <property type="molecule type" value="Genomic_DNA"/>
</dbReference>
<accession>A0A5E4Q501</accession>
<dbReference type="AlphaFoldDB" id="A0A5E4Q501"/>
<name>A0A5E4Q501_9NEOP</name>
<evidence type="ECO:0000313" key="2">
    <source>
        <dbReference type="EMBL" id="VVC92421.1"/>
    </source>
</evidence>
<dbReference type="InterPro" id="IPR011333">
    <property type="entry name" value="SKP1/BTB/POZ_sf"/>
</dbReference>
<dbReference type="Pfam" id="PF00651">
    <property type="entry name" value="BTB"/>
    <property type="match status" value="1"/>
</dbReference>
<dbReference type="PANTHER" id="PTHR24413">
    <property type="entry name" value="SPECKLE-TYPE POZ PROTEIN"/>
    <property type="match status" value="1"/>
</dbReference>
<sequence>MEWMNESAVVCGHYPCMTRNARYLCLTDIYQKILRSNMYDIGGTYIQDVADYWFMFKAELVADMYIIHLFFTNRQECSVNINISCLNRICLFNHNKDNNIALLSPIMKQYKFVKLKELSPHYLTTYSFSKIDVELLKHKNLYIPISFIDEDLNILKSVDKQFLDFSTLLEDPVGADFTIESEDGAKFAVHKLLLITQSDVFRAMLKEDTAESKNNYVKLIDVDKEDLKFLLEFIYSGSFKDLKDISFFNMLILADRFNLQGLKELSEHALEQQLSVENALETLAVADTCNAQNLKSSTFKFIKKHPNTIENCVFDEMGNINLVRELCKSMIA</sequence>
<dbReference type="SMART" id="SM00225">
    <property type="entry name" value="BTB"/>
    <property type="match status" value="1"/>
</dbReference>
<proteinExistence type="predicted"/>
<dbReference type="Gene3D" id="3.30.710.10">
    <property type="entry name" value="Potassium Channel Kv1.1, Chain A"/>
    <property type="match status" value="1"/>
</dbReference>
<keyword evidence="3" id="KW-1185">Reference proteome</keyword>
<feature type="domain" description="BTB" evidence="1">
    <location>
        <begin position="175"/>
        <end position="243"/>
    </location>
</feature>
<dbReference type="Gene3D" id="1.25.40.420">
    <property type="match status" value="1"/>
</dbReference>
<dbReference type="PROSITE" id="PS50097">
    <property type="entry name" value="BTB"/>
    <property type="match status" value="1"/>
</dbReference>
<reference evidence="2 3" key="1">
    <citation type="submission" date="2017-07" db="EMBL/GenBank/DDBJ databases">
        <authorList>
            <person name="Talla V."/>
            <person name="Backstrom N."/>
        </authorList>
    </citation>
    <scope>NUCLEOTIDE SEQUENCE [LARGE SCALE GENOMIC DNA]</scope>
</reference>
<organism evidence="2 3">
    <name type="scientific">Leptidea sinapis</name>
    <dbReference type="NCBI Taxonomy" id="189913"/>
    <lineage>
        <taxon>Eukaryota</taxon>
        <taxon>Metazoa</taxon>
        <taxon>Ecdysozoa</taxon>
        <taxon>Arthropoda</taxon>
        <taxon>Hexapoda</taxon>
        <taxon>Insecta</taxon>
        <taxon>Pterygota</taxon>
        <taxon>Neoptera</taxon>
        <taxon>Endopterygota</taxon>
        <taxon>Lepidoptera</taxon>
        <taxon>Glossata</taxon>
        <taxon>Ditrysia</taxon>
        <taxon>Papilionoidea</taxon>
        <taxon>Pieridae</taxon>
        <taxon>Dismorphiinae</taxon>
        <taxon>Leptidea</taxon>
    </lineage>
</organism>
<protein>
    <recommendedName>
        <fullName evidence="1">BTB domain-containing protein</fullName>
    </recommendedName>
</protein>
<evidence type="ECO:0000259" key="1">
    <source>
        <dbReference type="PROSITE" id="PS50097"/>
    </source>
</evidence>
<dbReference type="Proteomes" id="UP000324832">
    <property type="component" value="Unassembled WGS sequence"/>
</dbReference>